<organism evidence="3 4">
    <name type="scientific">Paraburkholderia fungorum</name>
    <dbReference type="NCBI Taxonomy" id="134537"/>
    <lineage>
        <taxon>Bacteria</taxon>
        <taxon>Pseudomonadati</taxon>
        <taxon>Pseudomonadota</taxon>
        <taxon>Betaproteobacteria</taxon>
        <taxon>Burkholderiales</taxon>
        <taxon>Burkholderiaceae</taxon>
        <taxon>Paraburkholderia</taxon>
    </lineage>
</organism>
<reference evidence="3 4" key="1">
    <citation type="journal article" date="2015" name="Genome Announc.">
        <title>Complete genome sequences for 59 burkholderia isolates, both pathogenic and near neighbor.</title>
        <authorList>
            <person name="Johnson S.L."/>
            <person name="Bishop-Lilly K.A."/>
            <person name="Ladner J.T."/>
            <person name="Daligault H.E."/>
            <person name="Davenport K.W."/>
            <person name="Jaissle J."/>
            <person name="Frey K.G."/>
            <person name="Koroleva G.I."/>
            <person name="Bruce D.C."/>
            <person name="Coyne S.R."/>
            <person name="Broomall S.M."/>
            <person name="Li P.E."/>
            <person name="Teshima H."/>
            <person name="Gibbons H.S."/>
            <person name="Palacios G.F."/>
            <person name="Rosenzweig C.N."/>
            <person name="Redden C.L."/>
            <person name="Xu Y."/>
            <person name="Minogue T.D."/>
            <person name="Chain P.S."/>
        </authorList>
    </citation>
    <scope>NUCLEOTIDE SEQUENCE [LARGE SCALE GENOMIC DNA]</scope>
    <source>
        <strain evidence="3 4">ATCC BAA-463</strain>
    </source>
</reference>
<dbReference type="Pfam" id="PF05621">
    <property type="entry name" value="TniB"/>
    <property type="match status" value="1"/>
</dbReference>
<feature type="region of interest" description="Disordered" evidence="1">
    <location>
        <begin position="300"/>
        <end position="322"/>
    </location>
</feature>
<accession>A0AAU8SZ30</accession>
<dbReference type="PROSITE" id="PS00675">
    <property type="entry name" value="SIGMA54_INTERACT_1"/>
    <property type="match status" value="1"/>
</dbReference>
<evidence type="ECO:0000313" key="3">
    <source>
        <dbReference type="EMBL" id="AJZ59388.1"/>
    </source>
</evidence>
<dbReference type="InterPro" id="IPR003593">
    <property type="entry name" value="AAA+_ATPase"/>
</dbReference>
<dbReference type="InterPro" id="IPR027417">
    <property type="entry name" value="P-loop_NTPase"/>
</dbReference>
<feature type="domain" description="AAA+ ATPase" evidence="2">
    <location>
        <begin position="39"/>
        <end position="195"/>
    </location>
</feature>
<dbReference type="AlphaFoldDB" id="A0AAU8SZ30"/>
<dbReference type="EMBL" id="CP010026">
    <property type="protein sequence ID" value="AJZ59388.1"/>
    <property type="molecule type" value="Genomic_DNA"/>
</dbReference>
<dbReference type="InterPro" id="IPR008868">
    <property type="entry name" value="TniB"/>
</dbReference>
<protein>
    <submittedName>
        <fullName evidence="3">Bacterial TniB family protein</fullName>
    </submittedName>
</protein>
<dbReference type="Proteomes" id="UP000032614">
    <property type="component" value="Chromosome 1"/>
</dbReference>
<dbReference type="Gene3D" id="3.40.50.300">
    <property type="entry name" value="P-loop containing nucleotide triphosphate hydrolases"/>
    <property type="match status" value="1"/>
</dbReference>
<dbReference type="InterPro" id="IPR025662">
    <property type="entry name" value="Sigma_54_int_dom_ATP-bd_1"/>
</dbReference>
<gene>
    <name evidence="3" type="ORF">OI25_1446</name>
</gene>
<sequence length="322" mass="35820">MNIYDSIGRFESQYLTFPTFSKAVAAIEECLILYRKTGIAENLVIYGESGTGKTSLCYMLQQKYPRTSVIERDIIPVLYVPIPAGATIGGITEALLSKLGDPSPSSGRISAQTARAIKLVRACGVELMLFDEGQQLQDRGKLPSQYRAGDHLKTIIDQAARPAVLLGLPRIENLVQVNDQLRRRFTRRINMALGQDAATPFNDECLQLFANLAPALPVPFTYGEYSPNEFGYRLYAATDGRVAYVKILLSTAIRLVFQESLREISPSVLATAFTLRIWSAGIGPLNPFDEQFEFRPLHRVGEPFEPSSPDKTGRRARRNLDD</sequence>
<dbReference type="GeneID" id="66515427"/>
<name>A0AAU8SZ30_9BURK</name>
<dbReference type="KEGG" id="bfn:OI25_1446"/>
<evidence type="ECO:0000313" key="4">
    <source>
        <dbReference type="Proteomes" id="UP000032614"/>
    </source>
</evidence>
<evidence type="ECO:0000256" key="1">
    <source>
        <dbReference type="SAM" id="MobiDB-lite"/>
    </source>
</evidence>
<dbReference type="SMART" id="SM00382">
    <property type="entry name" value="AAA"/>
    <property type="match status" value="1"/>
</dbReference>
<evidence type="ECO:0000259" key="2">
    <source>
        <dbReference type="SMART" id="SM00382"/>
    </source>
</evidence>
<dbReference type="SUPFAM" id="SSF52540">
    <property type="entry name" value="P-loop containing nucleoside triphosphate hydrolases"/>
    <property type="match status" value="1"/>
</dbReference>
<proteinExistence type="predicted"/>
<dbReference type="RefSeq" id="WP_046567213.1">
    <property type="nucleotide sequence ID" value="NZ_CP010026.1"/>
</dbReference>